<name>A0A413WZ00_9FIRM</name>
<dbReference type="Proteomes" id="UP001055091">
    <property type="component" value="Unassembled WGS sequence"/>
</dbReference>
<dbReference type="EMBL" id="BQNJ01000001">
    <property type="protein sequence ID" value="GKG98527.1"/>
    <property type="molecule type" value="Genomic_DNA"/>
</dbReference>
<sequence length="222" mass="24660">MNHDYISPQIAVYKNSKNLVEFRDKLKVASLECYAHIHADGEATEDSWKRTSLIGILMKDYSAGTGDKAITVMANISPDESKFVLSRLNAGFPTFEFKQDKIFGTPDANGYSSVTKLRLQRAATDKAGKPRNCPWYMEIENGKGIPQRNSNGGTYMKPNSYISEKKVSANLTDLDLFKLLNRVSSYIDAWEKAIAPSLITRAKKAIQENQAEGEGQTNQPAA</sequence>
<reference evidence="1" key="1">
    <citation type="submission" date="2022-01" db="EMBL/GenBank/DDBJ databases">
        <title>Novel bile acid biosynthetic pathways are enriched in the microbiome of centenarians.</title>
        <authorList>
            <person name="Sato Y."/>
            <person name="Atarashi K."/>
            <person name="Plichta R.D."/>
            <person name="Arai Y."/>
            <person name="Sasajima S."/>
            <person name="Kearney M.S."/>
            <person name="Suda W."/>
            <person name="Takeshita K."/>
            <person name="Sasaki T."/>
            <person name="Okamoto S."/>
            <person name="Skelly N.A."/>
            <person name="Okamura Y."/>
            <person name="Vlamakis H."/>
            <person name="Li Y."/>
            <person name="Tanoue T."/>
            <person name="Takei H."/>
            <person name="Nittono H."/>
            <person name="Narushima S."/>
            <person name="Irie J."/>
            <person name="Itoh H."/>
            <person name="Moriya K."/>
            <person name="Sugiura Y."/>
            <person name="Suematsu M."/>
            <person name="Moritoki N."/>
            <person name="Shibata S."/>
            <person name="Littman R.D."/>
            <person name="Fischbach A.M."/>
            <person name="Uwamino Y."/>
            <person name="Inoue T."/>
            <person name="Honda A."/>
            <person name="Hattori M."/>
            <person name="Murai T."/>
            <person name="Xavier J.R."/>
            <person name="Hirose N."/>
            <person name="Honda K."/>
        </authorList>
    </citation>
    <scope>NUCLEOTIDE SEQUENCE</scope>
    <source>
        <strain evidence="1">CE91-St55</strain>
    </source>
</reference>
<comment type="caution">
    <text evidence="1">The sequence shown here is derived from an EMBL/GenBank/DDBJ whole genome shotgun (WGS) entry which is preliminary data.</text>
</comment>
<gene>
    <name evidence="1" type="ORF">CE91St55_05090</name>
</gene>
<accession>A0A413WZ00</accession>
<evidence type="ECO:0000313" key="1">
    <source>
        <dbReference type="EMBL" id="GKG98527.1"/>
    </source>
</evidence>
<dbReference type="RefSeq" id="WP_117624140.1">
    <property type="nucleotide sequence ID" value="NZ_BQNJ01000001.1"/>
</dbReference>
<protein>
    <submittedName>
        <fullName evidence="1">Uncharacterized protein</fullName>
    </submittedName>
</protein>
<evidence type="ECO:0000313" key="2">
    <source>
        <dbReference type="Proteomes" id="UP001055091"/>
    </source>
</evidence>
<proteinExistence type="predicted"/>
<organism evidence="1 2">
    <name type="scientific">Hungatella hathewayi</name>
    <dbReference type="NCBI Taxonomy" id="154046"/>
    <lineage>
        <taxon>Bacteria</taxon>
        <taxon>Bacillati</taxon>
        <taxon>Bacillota</taxon>
        <taxon>Clostridia</taxon>
        <taxon>Lachnospirales</taxon>
        <taxon>Lachnospiraceae</taxon>
        <taxon>Hungatella</taxon>
    </lineage>
</organism>
<dbReference type="AlphaFoldDB" id="A0A413WZ00"/>